<dbReference type="InterPro" id="IPR036444">
    <property type="entry name" value="PLipase_A2_dom_sf"/>
</dbReference>
<evidence type="ECO:0000256" key="4">
    <source>
        <dbReference type="ARBA" id="ARBA00022525"/>
    </source>
</evidence>
<dbReference type="Gene3D" id="1.20.90.10">
    <property type="entry name" value="Phospholipase A2 domain"/>
    <property type="match status" value="1"/>
</dbReference>
<dbReference type="EMBL" id="OU893336">
    <property type="protein sequence ID" value="CAG9793137.1"/>
    <property type="molecule type" value="Genomic_DNA"/>
</dbReference>
<keyword evidence="5" id="KW-0442">Lipid degradation</keyword>
<dbReference type="InterPro" id="IPR016090">
    <property type="entry name" value="PLA2-like_dom"/>
</dbReference>
<dbReference type="Proteomes" id="UP001153714">
    <property type="component" value="Chromosome 5"/>
</dbReference>
<name>A0A9N9RBP5_9NEOP</name>
<dbReference type="InterPro" id="IPR033113">
    <property type="entry name" value="PLA2_histidine"/>
</dbReference>
<dbReference type="PANTHER" id="PTHR12253">
    <property type="entry name" value="RH14732P"/>
    <property type="match status" value="1"/>
</dbReference>
<comment type="cofactor">
    <cofactor evidence="1">
        <name>Ca(2+)</name>
        <dbReference type="ChEBI" id="CHEBI:29108"/>
    </cofactor>
</comment>
<evidence type="ECO:0000313" key="9">
    <source>
        <dbReference type="EMBL" id="CAG9793137.1"/>
    </source>
</evidence>
<evidence type="ECO:0000256" key="5">
    <source>
        <dbReference type="ARBA" id="ARBA00022963"/>
    </source>
</evidence>
<organism evidence="9 10">
    <name type="scientific">Diatraea saccharalis</name>
    <name type="common">sugarcane borer</name>
    <dbReference type="NCBI Taxonomy" id="40085"/>
    <lineage>
        <taxon>Eukaryota</taxon>
        <taxon>Metazoa</taxon>
        <taxon>Ecdysozoa</taxon>
        <taxon>Arthropoda</taxon>
        <taxon>Hexapoda</taxon>
        <taxon>Insecta</taxon>
        <taxon>Pterygota</taxon>
        <taxon>Neoptera</taxon>
        <taxon>Endopterygota</taxon>
        <taxon>Lepidoptera</taxon>
        <taxon>Glossata</taxon>
        <taxon>Ditrysia</taxon>
        <taxon>Pyraloidea</taxon>
        <taxon>Crambidae</taxon>
        <taxon>Crambinae</taxon>
        <taxon>Diatraea</taxon>
    </lineage>
</organism>
<dbReference type="EC" id="3.1.1.4" evidence="3"/>
<reference evidence="9" key="2">
    <citation type="submission" date="2022-10" db="EMBL/GenBank/DDBJ databases">
        <authorList>
            <consortium name="ENA_rothamsted_submissions"/>
            <consortium name="culmorum"/>
            <person name="King R."/>
        </authorList>
    </citation>
    <scope>NUCLEOTIDE SEQUENCE</scope>
</reference>
<dbReference type="AlphaFoldDB" id="A0A9N9RBP5"/>
<keyword evidence="6" id="KW-0443">Lipid metabolism</keyword>
<reference evidence="9" key="1">
    <citation type="submission" date="2021-12" db="EMBL/GenBank/DDBJ databases">
        <authorList>
            <person name="King R."/>
        </authorList>
    </citation>
    <scope>NUCLEOTIDE SEQUENCE</scope>
</reference>
<protein>
    <recommendedName>
        <fullName evidence="3">phospholipase A2</fullName>
        <ecNumber evidence="3">3.1.1.4</ecNumber>
    </recommendedName>
    <alternativeName>
        <fullName evidence="7">Phosphatidylcholine 2-acylhydrolase</fullName>
    </alternativeName>
</protein>
<evidence type="ECO:0000256" key="3">
    <source>
        <dbReference type="ARBA" id="ARBA00013278"/>
    </source>
</evidence>
<keyword evidence="10" id="KW-1185">Reference proteome</keyword>
<proteinExistence type="predicted"/>
<dbReference type="SUPFAM" id="SSF48619">
    <property type="entry name" value="Phospholipase A2, PLA2"/>
    <property type="match status" value="1"/>
</dbReference>
<dbReference type="GO" id="GO:0004623">
    <property type="term" value="F:phospholipase A2 activity"/>
    <property type="evidence" value="ECO:0007669"/>
    <property type="project" value="UniProtKB-EC"/>
</dbReference>
<gene>
    <name evidence="9" type="ORF">DIATSA_LOCUS10601</name>
</gene>
<dbReference type="GO" id="GO:0005576">
    <property type="term" value="C:extracellular region"/>
    <property type="evidence" value="ECO:0007669"/>
    <property type="project" value="UniProtKB-SubCell"/>
</dbReference>
<dbReference type="GO" id="GO:0016042">
    <property type="term" value="P:lipid catabolic process"/>
    <property type="evidence" value="ECO:0007669"/>
    <property type="project" value="UniProtKB-KW"/>
</dbReference>
<dbReference type="GO" id="GO:0050482">
    <property type="term" value="P:arachidonate secretion"/>
    <property type="evidence" value="ECO:0007669"/>
    <property type="project" value="InterPro"/>
</dbReference>
<dbReference type="OrthoDB" id="8187220at2759"/>
<dbReference type="PROSITE" id="PS00118">
    <property type="entry name" value="PA2_HIS"/>
    <property type="match status" value="1"/>
</dbReference>
<keyword evidence="4" id="KW-0964">Secreted</keyword>
<comment type="subcellular location">
    <subcellularLocation>
        <location evidence="2">Secreted</location>
    </subcellularLocation>
</comment>
<evidence type="ECO:0000256" key="6">
    <source>
        <dbReference type="ARBA" id="ARBA00023098"/>
    </source>
</evidence>
<evidence type="ECO:0000313" key="10">
    <source>
        <dbReference type="Proteomes" id="UP001153714"/>
    </source>
</evidence>
<feature type="domain" description="Phospholipase A2-like central" evidence="8">
    <location>
        <begin position="481"/>
        <end position="539"/>
    </location>
</feature>
<dbReference type="GO" id="GO:0006644">
    <property type="term" value="P:phospholipid metabolic process"/>
    <property type="evidence" value="ECO:0007669"/>
    <property type="project" value="InterPro"/>
</dbReference>
<dbReference type="Pfam" id="PF05826">
    <property type="entry name" value="Phospholip_A2_2"/>
    <property type="match status" value="1"/>
</dbReference>
<evidence type="ECO:0000256" key="2">
    <source>
        <dbReference type="ARBA" id="ARBA00004613"/>
    </source>
</evidence>
<sequence length="573" mass="63439">MGINYCRCSRTNGLTCLPKHGAEPDGCITMYHRVRRKMRISICAILLLFHNSLAFPKSSETTESIPITESRDDNFENNIIDFDEEYSIKFNKKYGTVPWHSNDELTRENFRYSILKDNLNVNNKLENTSKYNITKTINKTADTEATSESTQEPDFSVIPLELVSTTQNYLVSIVDSTTEEDLSVIPLSTTVKDLPNLYISETVTLPTSTQESETTTINVGTPSKNSAETTTVTVQKIETKLLTSNENVTKTKDLDDLKVTTEELIINTTEKDIITNNESTSTETSIVAINTTVINNRTIIAEILRTNSSKQIENRTILEVDSDEETDIPVFTEFDGESEEVPEDYYDSKDVVPTTTPKANNALTVLVGLAGSVVESVAERVVPKGIYDLFKRMQRQSEALESEKLRSREENGGLGQFGRGILKSISSGLSKPLSQLMAGVRDFGSLDSDRGFVGSLASGVTSVANAANSLVDSFKDRVQAIYPGTVWCGDGHSATARSGELGLFFFTDTCCRQHDACKMYIKAGETKHGLTNTGLFTRHPSIDNFNIKITTIDWSINMVDGQFVLKRPLTAKS</sequence>
<evidence type="ECO:0000256" key="1">
    <source>
        <dbReference type="ARBA" id="ARBA00001913"/>
    </source>
</evidence>
<evidence type="ECO:0000259" key="8">
    <source>
        <dbReference type="Pfam" id="PF05826"/>
    </source>
</evidence>
<evidence type="ECO:0000256" key="7">
    <source>
        <dbReference type="ARBA" id="ARBA00029903"/>
    </source>
</evidence>
<accession>A0A9N9RBP5</accession>